<name>A0ABS7GJ75_9BACT</name>
<protein>
    <submittedName>
        <fullName evidence="1">Uncharacterized protein</fullName>
    </submittedName>
</protein>
<accession>A0ABS7GJ75</accession>
<keyword evidence="2" id="KW-1185">Reference proteome</keyword>
<comment type="caution">
    <text evidence="1">The sequence shown here is derived from an EMBL/GenBank/DDBJ whole genome shotgun (WGS) entry which is preliminary data.</text>
</comment>
<proteinExistence type="predicted"/>
<dbReference type="RefSeq" id="WP_220252590.1">
    <property type="nucleotide sequence ID" value="NZ_JAICCF010000004.1"/>
</dbReference>
<evidence type="ECO:0000313" key="1">
    <source>
        <dbReference type="EMBL" id="MBW8687270.1"/>
    </source>
</evidence>
<evidence type="ECO:0000313" key="2">
    <source>
        <dbReference type="Proteomes" id="UP000812961"/>
    </source>
</evidence>
<dbReference type="EMBL" id="JAICCF010000004">
    <property type="protein sequence ID" value="MBW8687270.1"/>
    <property type="molecule type" value="Genomic_DNA"/>
</dbReference>
<sequence>MNKLAIDHFKKKKPSPAQMEYAYQILGILLAKKSGFRVDRRYTVKELATTIRVVYAINVQYDEAIGTCYVGDFALNLKLNLLNQLVNLSDKGPFLFSYCNSKGIVRVLKKVAM</sequence>
<organism evidence="1 2">
    <name type="scientific">Chitinophaga rhizophila</name>
    <dbReference type="NCBI Taxonomy" id="2866212"/>
    <lineage>
        <taxon>Bacteria</taxon>
        <taxon>Pseudomonadati</taxon>
        <taxon>Bacteroidota</taxon>
        <taxon>Chitinophagia</taxon>
        <taxon>Chitinophagales</taxon>
        <taxon>Chitinophagaceae</taxon>
        <taxon>Chitinophaga</taxon>
    </lineage>
</organism>
<gene>
    <name evidence="1" type="ORF">K1Y79_23230</name>
</gene>
<dbReference type="Proteomes" id="UP000812961">
    <property type="component" value="Unassembled WGS sequence"/>
</dbReference>
<reference evidence="1 2" key="1">
    <citation type="submission" date="2021-08" db="EMBL/GenBank/DDBJ databases">
        <title>The genome sequence of Chitinophaga sp. B61.</title>
        <authorList>
            <person name="Zhang X."/>
        </authorList>
    </citation>
    <scope>NUCLEOTIDE SEQUENCE [LARGE SCALE GENOMIC DNA]</scope>
    <source>
        <strain evidence="1 2">B61</strain>
    </source>
</reference>